<dbReference type="InterPro" id="IPR052512">
    <property type="entry name" value="4CMD/NDH-1_regulator"/>
</dbReference>
<evidence type="ECO:0000259" key="1">
    <source>
        <dbReference type="Pfam" id="PF02627"/>
    </source>
</evidence>
<dbReference type="RefSeq" id="WP_378610177.1">
    <property type="nucleotide sequence ID" value="NZ_JBHSAX010000002.1"/>
</dbReference>
<comment type="caution">
    <text evidence="2">The sequence shown here is derived from an EMBL/GenBank/DDBJ whole genome shotgun (WGS) entry which is preliminary data.</text>
</comment>
<accession>A0ABV8DL81</accession>
<dbReference type="InterPro" id="IPR003779">
    <property type="entry name" value="CMD-like"/>
</dbReference>
<dbReference type="Proteomes" id="UP001595696">
    <property type="component" value="Unassembled WGS sequence"/>
</dbReference>
<evidence type="ECO:0000313" key="3">
    <source>
        <dbReference type="Proteomes" id="UP001595696"/>
    </source>
</evidence>
<evidence type="ECO:0000313" key="2">
    <source>
        <dbReference type="EMBL" id="MFC3960392.1"/>
    </source>
</evidence>
<keyword evidence="3" id="KW-1185">Reference proteome</keyword>
<dbReference type="SUPFAM" id="SSF69118">
    <property type="entry name" value="AhpD-like"/>
    <property type="match status" value="1"/>
</dbReference>
<dbReference type="EMBL" id="JBHSAX010000002">
    <property type="protein sequence ID" value="MFC3960392.1"/>
    <property type="molecule type" value="Genomic_DNA"/>
</dbReference>
<dbReference type="InterPro" id="IPR029032">
    <property type="entry name" value="AhpD-like"/>
</dbReference>
<gene>
    <name evidence="2" type="ORF">ACFO0B_00140</name>
</gene>
<protein>
    <submittedName>
        <fullName evidence="2">Carboxymuconolactone decarboxylase family protein</fullName>
    </submittedName>
</protein>
<organism evidence="2 3">
    <name type="scientific">Nocardia jiangsuensis</name>
    <dbReference type="NCBI Taxonomy" id="1691563"/>
    <lineage>
        <taxon>Bacteria</taxon>
        <taxon>Bacillati</taxon>
        <taxon>Actinomycetota</taxon>
        <taxon>Actinomycetes</taxon>
        <taxon>Mycobacteriales</taxon>
        <taxon>Nocardiaceae</taxon>
        <taxon>Nocardia</taxon>
    </lineage>
</organism>
<proteinExistence type="predicted"/>
<name>A0ABV8DL81_9NOCA</name>
<dbReference type="Pfam" id="PF02627">
    <property type="entry name" value="CMD"/>
    <property type="match status" value="1"/>
</dbReference>
<dbReference type="Gene3D" id="1.20.1290.10">
    <property type="entry name" value="AhpD-like"/>
    <property type="match status" value="1"/>
</dbReference>
<dbReference type="PANTHER" id="PTHR33570">
    <property type="entry name" value="4-CARBOXYMUCONOLACTONE DECARBOXYLASE FAMILY PROTEIN"/>
    <property type="match status" value="1"/>
</dbReference>
<reference evidence="3" key="1">
    <citation type="journal article" date="2019" name="Int. J. Syst. Evol. Microbiol.">
        <title>The Global Catalogue of Microorganisms (GCM) 10K type strain sequencing project: providing services to taxonomists for standard genome sequencing and annotation.</title>
        <authorList>
            <consortium name="The Broad Institute Genomics Platform"/>
            <consortium name="The Broad Institute Genome Sequencing Center for Infectious Disease"/>
            <person name="Wu L."/>
            <person name="Ma J."/>
        </authorList>
    </citation>
    <scope>NUCLEOTIDE SEQUENCE [LARGE SCALE GENOMIC DNA]</scope>
    <source>
        <strain evidence="3">CGMCC 4.7330</strain>
    </source>
</reference>
<feature type="domain" description="Carboxymuconolactone decarboxylase-like" evidence="1">
    <location>
        <begin position="26"/>
        <end position="99"/>
    </location>
</feature>
<dbReference type="PANTHER" id="PTHR33570:SF2">
    <property type="entry name" value="CARBOXYMUCONOLACTONE DECARBOXYLASE-LIKE DOMAIN-CONTAINING PROTEIN"/>
    <property type="match status" value="1"/>
</dbReference>
<sequence length="119" mass="13259">MSERREKGLAKMSEVYGWEFKDGPGDHFAATADHLFADIWSREALSIRDRRLLLIGLLTAQNLFDVAEIQIGAALGNGEFTPEQLRDAALFLCHYAGWPLGTKLDSVVGKVIAQQEKKK</sequence>